<dbReference type="PANTHER" id="PTHR10146">
    <property type="entry name" value="PROLINE SYNTHETASE CO-TRANSCRIBED BACTERIAL HOMOLOG PROTEIN"/>
    <property type="match status" value="1"/>
</dbReference>
<evidence type="ECO:0000256" key="1">
    <source>
        <dbReference type="ARBA" id="ARBA00022898"/>
    </source>
</evidence>
<dbReference type="CDD" id="cd00635">
    <property type="entry name" value="PLPDE_III_YBL036c_like"/>
    <property type="match status" value="1"/>
</dbReference>
<dbReference type="RefSeq" id="WP_171187891.1">
    <property type="nucleotide sequence ID" value="NZ_WTPX01000091.1"/>
</dbReference>
<name>A0ABX1VFM8_9PLAN</name>
<evidence type="ECO:0000256" key="3">
    <source>
        <dbReference type="RuleBase" id="RU004514"/>
    </source>
</evidence>
<comment type="function">
    <text evidence="2">Pyridoxal 5'-phosphate (PLP)-binding protein, which is involved in PLP homeostasis.</text>
</comment>
<dbReference type="HAMAP" id="MF_02087">
    <property type="entry name" value="PLP_homeostasis"/>
    <property type="match status" value="1"/>
</dbReference>
<keyword evidence="1 2" id="KW-0663">Pyridoxal phosphate</keyword>
<evidence type="ECO:0000313" key="6">
    <source>
        <dbReference type="Proteomes" id="UP000609651"/>
    </source>
</evidence>
<dbReference type="PANTHER" id="PTHR10146:SF14">
    <property type="entry name" value="PYRIDOXAL PHOSPHATE HOMEOSTASIS PROTEIN"/>
    <property type="match status" value="1"/>
</dbReference>
<feature type="domain" description="Alanine racemase N-terminal" evidence="4">
    <location>
        <begin position="7"/>
        <end position="228"/>
    </location>
</feature>
<feature type="modified residue" description="N6-(pyridoxal phosphate)lysine" evidence="2">
    <location>
        <position position="36"/>
    </location>
</feature>
<evidence type="ECO:0000259" key="4">
    <source>
        <dbReference type="Pfam" id="PF01168"/>
    </source>
</evidence>
<protein>
    <recommendedName>
        <fullName evidence="2">Pyridoxal phosphate homeostasis protein</fullName>
        <shortName evidence="2">PLP homeostasis protein</shortName>
    </recommendedName>
</protein>
<dbReference type="SUPFAM" id="SSF51419">
    <property type="entry name" value="PLP-binding barrel"/>
    <property type="match status" value="1"/>
</dbReference>
<dbReference type="Proteomes" id="UP000609651">
    <property type="component" value="Unassembled WGS sequence"/>
</dbReference>
<comment type="similarity">
    <text evidence="2 3">Belongs to the pyridoxal phosphate-binding protein YggS/PROSC family.</text>
</comment>
<reference evidence="5 6" key="1">
    <citation type="journal article" date="2020" name="Syst. Appl. Microbiol.">
        <title>Alienimonas chondri sp. nov., a novel planctomycete isolated from the biofilm of the red alga Chondrus crispus.</title>
        <authorList>
            <person name="Vitorino I."/>
            <person name="Albuquerque L."/>
            <person name="Wiegand S."/>
            <person name="Kallscheuer N."/>
            <person name="da Costa M.S."/>
            <person name="Lobo-da-Cunha A."/>
            <person name="Jogler C."/>
            <person name="Lage O.M."/>
        </authorList>
    </citation>
    <scope>NUCLEOTIDE SEQUENCE [LARGE SCALE GENOMIC DNA]</scope>
    <source>
        <strain evidence="5 6">LzC2</strain>
    </source>
</reference>
<dbReference type="EMBL" id="WTPX01000091">
    <property type="protein sequence ID" value="NNJ26670.1"/>
    <property type="molecule type" value="Genomic_DNA"/>
</dbReference>
<dbReference type="Pfam" id="PF01168">
    <property type="entry name" value="Ala_racemase_N"/>
    <property type="match status" value="1"/>
</dbReference>
<dbReference type="Gene3D" id="3.20.20.10">
    <property type="entry name" value="Alanine racemase"/>
    <property type="match status" value="1"/>
</dbReference>
<proteinExistence type="inferred from homology"/>
<dbReference type="InterPro" id="IPR029066">
    <property type="entry name" value="PLP-binding_barrel"/>
</dbReference>
<organism evidence="5 6">
    <name type="scientific">Alienimonas chondri</name>
    <dbReference type="NCBI Taxonomy" id="2681879"/>
    <lineage>
        <taxon>Bacteria</taxon>
        <taxon>Pseudomonadati</taxon>
        <taxon>Planctomycetota</taxon>
        <taxon>Planctomycetia</taxon>
        <taxon>Planctomycetales</taxon>
        <taxon>Planctomycetaceae</taxon>
        <taxon>Alienimonas</taxon>
    </lineage>
</organism>
<sequence>MPLLEDNLSAARRRIAAAATAAGRDPGDVTLVAVTKYARDEWVRGLLDLGVRDLGENRPQQLTERADLLPADPPVRWHQIGQVQRNKVRKLLPAAFLTHSVDSEKLLAAIDRIAGEEGLTPQVLLQANVSGEDSKSGFTPNELRALFAAGFDRFPHVRVRGLMTMAPAAESDEVDAVARPVFAGLRELRDELGGSERLPVLSMGMSGDFEPAIAEGATHVRLGSLLYAGLDAD</sequence>
<evidence type="ECO:0000256" key="2">
    <source>
        <dbReference type="HAMAP-Rule" id="MF_02087"/>
    </source>
</evidence>
<accession>A0ABX1VFM8</accession>
<evidence type="ECO:0000313" key="5">
    <source>
        <dbReference type="EMBL" id="NNJ26670.1"/>
    </source>
</evidence>
<dbReference type="NCBIfam" id="TIGR00044">
    <property type="entry name" value="YggS family pyridoxal phosphate-dependent enzyme"/>
    <property type="match status" value="1"/>
</dbReference>
<dbReference type="InterPro" id="IPR001608">
    <property type="entry name" value="Ala_racemase_N"/>
</dbReference>
<keyword evidence="6" id="KW-1185">Reference proteome</keyword>
<comment type="caution">
    <text evidence="5">The sequence shown here is derived from an EMBL/GenBank/DDBJ whole genome shotgun (WGS) entry which is preliminary data.</text>
</comment>
<dbReference type="InterPro" id="IPR011078">
    <property type="entry name" value="PyrdxlP_homeostasis"/>
</dbReference>
<gene>
    <name evidence="5" type="primary">yggS</name>
    <name evidence="5" type="ORF">LzC2_27600</name>
</gene>
<dbReference type="PIRSF" id="PIRSF004848">
    <property type="entry name" value="YBL036c_PLPDEIII"/>
    <property type="match status" value="1"/>
</dbReference>